<organism evidence="1 2">
    <name type="scientific">Proteiniphilum saccharofermentans</name>
    <dbReference type="NCBI Taxonomy" id="1642647"/>
    <lineage>
        <taxon>Bacteria</taxon>
        <taxon>Pseudomonadati</taxon>
        <taxon>Bacteroidota</taxon>
        <taxon>Bacteroidia</taxon>
        <taxon>Bacteroidales</taxon>
        <taxon>Dysgonomonadaceae</taxon>
        <taxon>Proteiniphilum</taxon>
    </lineage>
</organism>
<dbReference type="AlphaFoldDB" id="A0A1R3T432"/>
<accession>A0A1R3T432</accession>
<name>A0A1R3T432_9BACT</name>
<proteinExistence type="predicted"/>
<dbReference type="RefSeq" id="WP_083710953.1">
    <property type="nucleotide sequence ID" value="NZ_DAMBAO010000010.1"/>
</dbReference>
<sequence>MEKKKDKQRSKKNIHNVSEPQAAYNIDVNALKLAGINALMGIDNPAILKKAVESLLETAGQPWEKPVVIEEEETIGKEEILAGIRKGLLEIKERRRTGRKPKTAEELLNEL</sequence>
<keyword evidence="2" id="KW-1185">Reference proteome</keyword>
<evidence type="ECO:0000313" key="1">
    <source>
        <dbReference type="EMBL" id="SCD20048.1"/>
    </source>
</evidence>
<reference evidence="1 2" key="1">
    <citation type="submission" date="2016-08" db="EMBL/GenBank/DDBJ databases">
        <authorList>
            <person name="Seilhamer J.J."/>
        </authorList>
    </citation>
    <scope>NUCLEOTIDE SEQUENCE [LARGE SCALE GENOMIC DNA]</scope>
    <source>
        <strain evidence="1">M3/6</strain>
    </source>
</reference>
<dbReference type="EMBL" id="LT605205">
    <property type="protein sequence ID" value="SCD20048.1"/>
    <property type="molecule type" value="Genomic_DNA"/>
</dbReference>
<dbReference type="KEGG" id="psac:PSM36_1224"/>
<evidence type="ECO:0000313" key="2">
    <source>
        <dbReference type="Proteomes" id="UP000187464"/>
    </source>
</evidence>
<protein>
    <submittedName>
        <fullName evidence="1">Uncharacterized protein</fullName>
    </submittedName>
</protein>
<dbReference type="Proteomes" id="UP000187464">
    <property type="component" value="Chromosome I"/>
</dbReference>
<gene>
    <name evidence="1" type="ORF">PSM36_1224</name>
</gene>